<keyword evidence="3" id="KW-0130">Cell adhesion</keyword>
<dbReference type="Gene3D" id="2.20.100.10">
    <property type="entry name" value="Thrombospondin type-1 (TSP1) repeat"/>
    <property type="match status" value="2"/>
</dbReference>
<dbReference type="InterPro" id="IPR051418">
    <property type="entry name" value="Spondin/Thrombospondin_T1"/>
</dbReference>
<reference evidence="5" key="1">
    <citation type="submission" date="2020-06" db="EMBL/GenBank/DDBJ databases">
        <title>Draft genome of Bugula neritina, a colonial animal packing powerful symbionts and potential medicines.</title>
        <authorList>
            <person name="Rayko M."/>
        </authorList>
    </citation>
    <scope>NUCLEOTIDE SEQUENCE [LARGE SCALE GENOMIC DNA]</scope>
    <source>
        <strain evidence="5">Kwan_BN1</strain>
    </source>
</reference>
<evidence type="ECO:0000256" key="2">
    <source>
        <dbReference type="ARBA" id="ARBA00022530"/>
    </source>
</evidence>
<dbReference type="InterPro" id="IPR009465">
    <property type="entry name" value="Spondin_N"/>
</dbReference>
<comment type="caution">
    <text evidence="5">The sequence shown here is derived from an EMBL/GenBank/DDBJ whole genome shotgun (WGS) entry which is preliminary data.</text>
</comment>
<dbReference type="GO" id="GO:0007155">
    <property type="term" value="P:cell adhesion"/>
    <property type="evidence" value="ECO:0007669"/>
    <property type="project" value="UniProtKB-KW"/>
</dbReference>
<evidence type="ECO:0000313" key="5">
    <source>
        <dbReference type="EMBL" id="KAF6039671.1"/>
    </source>
</evidence>
<dbReference type="SUPFAM" id="SSF82895">
    <property type="entry name" value="TSP-1 type 1 repeat"/>
    <property type="match status" value="2"/>
</dbReference>
<dbReference type="Pfam" id="PF06468">
    <property type="entry name" value="Spond_N"/>
    <property type="match status" value="1"/>
</dbReference>
<dbReference type="PANTHER" id="PTHR11311:SF15">
    <property type="entry name" value="SPONDIN-2"/>
    <property type="match status" value="1"/>
</dbReference>
<dbReference type="SMART" id="SM00209">
    <property type="entry name" value="TSP1"/>
    <property type="match status" value="2"/>
</dbReference>
<dbReference type="OrthoDB" id="347314at2759"/>
<dbReference type="Proteomes" id="UP000593567">
    <property type="component" value="Unassembled WGS sequence"/>
</dbReference>
<proteinExistence type="predicted"/>
<dbReference type="Pfam" id="PF00090">
    <property type="entry name" value="TSP_1"/>
    <property type="match status" value="2"/>
</dbReference>
<gene>
    <name evidence="5" type="ORF">EB796_002014</name>
</gene>
<keyword evidence="2" id="KW-0964">Secreted</keyword>
<dbReference type="InterPro" id="IPR000884">
    <property type="entry name" value="TSP1_rpt"/>
</dbReference>
<dbReference type="AlphaFoldDB" id="A0A7J7KNC2"/>
<evidence type="ECO:0000256" key="1">
    <source>
        <dbReference type="ARBA" id="ARBA00004498"/>
    </source>
</evidence>
<dbReference type="EMBL" id="VXIV02000224">
    <property type="protein sequence ID" value="KAF6039671.1"/>
    <property type="molecule type" value="Genomic_DNA"/>
</dbReference>
<dbReference type="InterPro" id="IPR038678">
    <property type="entry name" value="Spondin_N_sf"/>
</dbReference>
<evidence type="ECO:0000259" key="4">
    <source>
        <dbReference type="PROSITE" id="PS51020"/>
    </source>
</evidence>
<name>A0A7J7KNC2_BUGNE</name>
<evidence type="ECO:0000256" key="3">
    <source>
        <dbReference type="ARBA" id="ARBA00022889"/>
    </source>
</evidence>
<organism evidence="5 6">
    <name type="scientific">Bugula neritina</name>
    <name type="common">Brown bryozoan</name>
    <name type="synonym">Sertularia neritina</name>
    <dbReference type="NCBI Taxonomy" id="10212"/>
    <lineage>
        <taxon>Eukaryota</taxon>
        <taxon>Metazoa</taxon>
        <taxon>Spiralia</taxon>
        <taxon>Lophotrochozoa</taxon>
        <taxon>Bryozoa</taxon>
        <taxon>Gymnolaemata</taxon>
        <taxon>Cheilostomatida</taxon>
        <taxon>Flustrina</taxon>
        <taxon>Buguloidea</taxon>
        <taxon>Bugulidae</taxon>
        <taxon>Bugula</taxon>
    </lineage>
</organism>
<dbReference type="PROSITE" id="PS50092">
    <property type="entry name" value="TSP1"/>
    <property type="match status" value="2"/>
</dbReference>
<dbReference type="NCBIfam" id="NF038123">
    <property type="entry name" value="NF038123_dom"/>
    <property type="match status" value="1"/>
</dbReference>
<comment type="subcellular location">
    <subcellularLocation>
        <location evidence="1">Secreted</location>
        <location evidence="1">Extracellular space</location>
        <location evidence="1">Extracellular matrix</location>
    </subcellularLocation>
</comment>
<dbReference type="PROSITE" id="PS51020">
    <property type="entry name" value="SPONDIN"/>
    <property type="match status" value="1"/>
</dbReference>
<keyword evidence="2" id="KW-0272">Extracellular matrix</keyword>
<feature type="domain" description="Spondin" evidence="4">
    <location>
        <begin position="1"/>
        <end position="129"/>
    </location>
</feature>
<dbReference type="GO" id="GO:0031012">
    <property type="term" value="C:extracellular matrix"/>
    <property type="evidence" value="ECO:0007669"/>
    <property type="project" value="TreeGrafter"/>
</dbReference>
<dbReference type="PANTHER" id="PTHR11311">
    <property type="entry name" value="SPONDIN"/>
    <property type="match status" value="1"/>
</dbReference>
<accession>A0A7J7KNC2</accession>
<protein>
    <recommendedName>
        <fullName evidence="4">Spondin domain-containing protein</fullName>
    </recommendedName>
</protein>
<sequence length="318" mass="35291">MKYFDYMKSNLLMNSILANSRNVRTVIKTSGVWGYPNIYTTKKSARFSTDNSRPLVSLLTMIGPSPDWCVGIDSVNMCLENCTWLDSLDLELFPWDAGTDSGVTYLSSNLPTYPKDVIKPITNEFPNNTASPFYGTDKVSPMATVRIRRVGAKTTPTSTERCEASSSTKPTFTDSDAEEILNVPDVKCMVTEWSEFDACSVTCGVGTKTRTRQFKSPMGSTKACPKIKLQEIENCLGLVNECEVDPSQPVDVCITTPWSLWSPCTATCGSGVQIRTRRYLNQMGPLKCSTSLEDTRRCQAEVADCSQVNPNWSRQYSV</sequence>
<dbReference type="InterPro" id="IPR036383">
    <property type="entry name" value="TSP1_rpt_sf"/>
</dbReference>
<keyword evidence="6" id="KW-1185">Reference proteome</keyword>
<evidence type="ECO:0000313" key="6">
    <source>
        <dbReference type="Proteomes" id="UP000593567"/>
    </source>
</evidence>
<dbReference type="Gene3D" id="2.60.40.2130">
    <property type="entry name" value="F-spondin domain"/>
    <property type="match status" value="1"/>
</dbReference>